<proteinExistence type="predicted"/>
<gene>
    <name evidence="2" type="ORF">ABENE_16075</name>
</gene>
<accession>V4P311</accession>
<dbReference type="OrthoDB" id="7188711at2"/>
<keyword evidence="1" id="KW-0732">Signal</keyword>
<dbReference type="AlphaFoldDB" id="V4P311"/>
<name>V4P311_9CAUL</name>
<dbReference type="PATRIC" id="fig|1121022.4.peg.3269"/>
<feature type="signal peptide" evidence="1">
    <location>
        <begin position="1"/>
        <end position="25"/>
    </location>
</feature>
<protein>
    <submittedName>
        <fullName evidence="2">Uncharacterized protein</fullName>
    </submittedName>
</protein>
<reference evidence="2 3" key="1">
    <citation type="journal article" date="2014" name="Nature">
        <title>Sequential evolution of bacterial morphology by co-option of a developmental regulator.</title>
        <authorList>
            <person name="Jiang C."/>
            <person name="Brown P.J."/>
            <person name="Ducret A."/>
            <person name="Brun Y.V."/>
        </authorList>
    </citation>
    <scope>NUCLEOTIDE SEQUENCE [LARGE SCALE GENOMIC DNA]</scope>
    <source>
        <strain evidence="2 3">DSM 16100</strain>
    </source>
</reference>
<dbReference type="Proteomes" id="UP000017837">
    <property type="component" value="Unassembled WGS sequence"/>
</dbReference>
<feature type="chain" id="PRO_5004726672" evidence="1">
    <location>
        <begin position="26"/>
        <end position="239"/>
    </location>
</feature>
<dbReference type="STRING" id="1121022.GCA_000376105_02299"/>
<sequence>MVTSRIALALSVVCLGAGLTGAVQADEVVVAARAKLPTQEQQDKAVAEAKLRAEQAPKPAATQDQVIASLANTQPIKRIDPNDTRYDPPAAVDTRANPRQIHGQVSVSVGTGGYRSAYVSSVIPVGENGLLGIAVGQTDYGNNRVYGYGYDGYGYDPYGYDDAYGYGYGAPYGNRAMWSRRGGKSQSLAVSLDMNGRNATASTPEGCAPGFRAGDRYIEPLWVSRMNGDRDCEITAEKP</sequence>
<evidence type="ECO:0000313" key="3">
    <source>
        <dbReference type="Proteomes" id="UP000017837"/>
    </source>
</evidence>
<dbReference type="EMBL" id="AWGB01000038">
    <property type="protein sequence ID" value="ESQ88367.1"/>
    <property type="molecule type" value="Genomic_DNA"/>
</dbReference>
<organism evidence="2 3">
    <name type="scientific">Asticcacaulis benevestitus DSM 16100 = ATCC BAA-896</name>
    <dbReference type="NCBI Taxonomy" id="1121022"/>
    <lineage>
        <taxon>Bacteria</taxon>
        <taxon>Pseudomonadati</taxon>
        <taxon>Pseudomonadota</taxon>
        <taxon>Alphaproteobacteria</taxon>
        <taxon>Caulobacterales</taxon>
        <taxon>Caulobacteraceae</taxon>
        <taxon>Asticcacaulis</taxon>
    </lineage>
</organism>
<keyword evidence="3" id="KW-1185">Reference proteome</keyword>
<dbReference type="RefSeq" id="WP_018081966.1">
    <property type="nucleotide sequence ID" value="NZ_AQWM01000009.1"/>
</dbReference>
<evidence type="ECO:0000256" key="1">
    <source>
        <dbReference type="SAM" id="SignalP"/>
    </source>
</evidence>
<comment type="caution">
    <text evidence="2">The sequence shown here is derived from an EMBL/GenBank/DDBJ whole genome shotgun (WGS) entry which is preliminary data.</text>
</comment>
<evidence type="ECO:0000313" key="2">
    <source>
        <dbReference type="EMBL" id="ESQ88367.1"/>
    </source>
</evidence>